<comment type="caution">
    <text evidence="2">The sequence shown here is derived from an EMBL/GenBank/DDBJ whole genome shotgun (WGS) entry which is preliminary data.</text>
</comment>
<accession>A0A2W6PMB2</accession>
<evidence type="ECO:0008006" key="4">
    <source>
        <dbReference type="Google" id="ProtNLM"/>
    </source>
</evidence>
<feature type="signal peptide" evidence="1">
    <location>
        <begin position="1"/>
        <end position="21"/>
    </location>
</feature>
<evidence type="ECO:0000313" key="3">
    <source>
        <dbReference type="Proteomes" id="UP000249746"/>
    </source>
</evidence>
<feature type="chain" id="PRO_5015903364" description="Lipoprotein" evidence="1">
    <location>
        <begin position="22"/>
        <end position="144"/>
    </location>
</feature>
<proteinExistence type="predicted"/>
<dbReference type="Proteomes" id="UP000249746">
    <property type="component" value="Unassembled WGS sequence"/>
</dbReference>
<evidence type="ECO:0000313" key="2">
    <source>
        <dbReference type="EMBL" id="PZT47813.1"/>
    </source>
</evidence>
<keyword evidence="3" id="KW-1185">Reference proteome</keyword>
<keyword evidence="1" id="KW-0732">Signal</keyword>
<dbReference type="EMBL" id="NBIU01000020">
    <property type="protein sequence ID" value="PZT47813.1"/>
    <property type="molecule type" value="Genomic_DNA"/>
</dbReference>
<dbReference type="AlphaFoldDB" id="A0A2W6PMB2"/>
<sequence length="144" mass="16478">MKSILTSFLLSFCLFFISGCANPPLANPNLNYPQILYQKDKDTSIIPIGFSQTFTNRFKILYEKTPNPNLKTIEFYFTHYYNEAQGDDSPTASFSFTPRYLLRANVIINGDIKLHKDIELPVIAFNPPYSQIFDGIIQEALKLP</sequence>
<name>A0A2W6PMB2_9HELI</name>
<protein>
    <recommendedName>
        <fullName evidence="4">Lipoprotein</fullName>
    </recommendedName>
</protein>
<gene>
    <name evidence="2" type="ORF">B6S12_06920</name>
</gene>
<evidence type="ECO:0000256" key="1">
    <source>
        <dbReference type="SAM" id="SignalP"/>
    </source>
</evidence>
<reference evidence="2 3" key="1">
    <citation type="submission" date="2017-03" db="EMBL/GenBank/DDBJ databases">
        <title>Genomic and clinical evidence uncovers the enterohepatic species Helicobacter valdiviensis as a potential human intestinal pathogen.</title>
        <authorList>
            <person name="Fresia P."/>
            <person name="Jara R."/>
            <person name="Sierra R."/>
            <person name="Ferres I."/>
            <person name="Greif G."/>
            <person name="Iraola G."/>
            <person name="Collado L."/>
        </authorList>
    </citation>
    <scope>NUCLEOTIDE SEQUENCE [LARGE SCALE GENOMIC DNA]</scope>
    <source>
        <strain evidence="2 3">WBE14</strain>
    </source>
</reference>
<dbReference type="PROSITE" id="PS51257">
    <property type="entry name" value="PROKAR_LIPOPROTEIN"/>
    <property type="match status" value="1"/>
</dbReference>
<organism evidence="2 3">
    <name type="scientific">Helicobacter valdiviensis</name>
    <dbReference type="NCBI Taxonomy" id="1458358"/>
    <lineage>
        <taxon>Bacteria</taxon>
        <taxon>Pseudomonadati</taxon>
        <taxon>Campylobacterota</taxon>
        <taxon>Epsilonproteobacteria</taxon>
        <taxon>Campylobacterales</taxon>
        <taxon>Helicobacteraceae</taxon>
        <taxon>Helicobacter</taxon>
    </lineage>
</organism>
<dbReference type="OrthoDB" id="5325223at2"/>
<dbReference type="RefSeq" id="WP_111230079.1">
    <property type="nucleotide sequence ID" value="NZ_NBIU01000020.1"/>
</dbReference>